<protein>
    <submittedName>
        <fullName evidence="1">Uncharacterized protein</fullName>
    </submittedName>
</protein>
<organism evidence="1 2">
    <name type="scientific">Sistotremastrum niveocremeum HHB9708</name>
    <dbReference type="NCBI Taxonomy" id="1314777"/>
    <lineage>
        <taxon>Eukaryota</taxon>
        <taxon>Fungi</taxon>
        <taxon>Dikarya</taxon>
        <taxon>Basidiomycota</taxon>
        <taxon>Agaricomycotina</taxon>
        <taxon>Agaricomycetes</taxon>
        <taxon>Sistotremastrales</taxon>
        <taxon>Sistotremastraceae</taxon>
        <taxon>Sertulicium</taxon>
        <taxon>Sertulicium niveocremeum</taxon>
    </lineage>
</organism>
<evidence type="ECO:0000313" key="2">
    <source>
        <dbReference type="Proteomes" id="UP000076722"/>
    </source>
</evidence>
<evidence type="ECO:0000313" key="1">
    <source>
        <dbReference type="EMBL" id="KZS87683.1"/>
    </source>
</evidence>
<gene>
    <name evidence="1" type="ORF">SISNIDRAFT_498318</name>
</gene>
<keyword evidence="2" id="KW-1185">Reference proteome</keyword>
<proteinExistence type="predicted"/>
<sequence>MASAAPGAPKLPKAASVGPGPILPLPIFTKYLEDWLEVALKALLSSKKAQVVIQPIPPPNPDRTFDDRFKEIFSTDVKSQVNASALTYDGLSESLKLLRDIFDLPFVEFTGSTFNRTPDGNFLVAKFFSWPIVSIPEHPIHKIEVAVITTISLGDFFIPKVIDANFVSSYDILPGPVLTEKTA</sequence>
<dbReference type="Proteomes" id="UP000076722">
    <property type="component" value="Unassembled WGS sequence"/>
</dbReference>
<dbReference type="EMBL" id="KV419445">
    <property type="protein sequence ID" value="KZS87683.1"/>
    <property type="molecule type" value="Genomic_DNA"/>
</dbReference>
<name>A0A164NGH0_9AGAM</name>
<dbReference type="AlphaFoldDB" id="A0A164NGH0"/>
<accession>A0A164NGH0</accession>
<reference evidence="1 2" key="1">
    <citation type="journal article" date="2016" name="Mol. Biol. Evol.">
        <title>Comparative Genomics of Early-Diverging Mushroom-Forming Fungi Provides Insights into the Origins of Lignocellulose Decay Capabilities.</title>
        <authorList>
            <person name="Nagy L.G."/>
            <person name="Riley R."/>
            <person name="Tritt A."/>
            <person name="Adam C."/>
            <person name="Daum C."/>
            <person name="Floudas D."/>
            <person name="Sun H."/>
            <person name="Yadav J.S."/>
            <person name="Pangilinan J."/>
            <person name="Larsson K.H."/>
            <person name="Matsuura K."/>
            <person name="Barry K."/>
            <person name="Labutti K."/>
            <person name="Kuo R."/>
            <person name="Ohm R.A."/>
            <person name="Bhattacharya S.S."/>
            <person name="Shirouzu T."/>
            <person name="Yoshinaga Y."/>
            <person name="Martin F.M."/>
            <person name="Grigoriev I.V."/>
            <person name="Hibbett D.S."/>
        </authorList>
    </citation>
    <scope>NUCLEOTIDE SEQUENCE [LARGE SCALE GENOMIC DNA]</scope>
    <source>
        <strain evidence="1 2">HHB9708</strain>
    </source>
</reference>